<dbReference type="EMBL" id="MCFK01004712">
    <property type="protein sequence ID" value="RKF60860.1"/>
    <property type="molecule type" value="Genomic_DNA"/>
</dbReference>
<feature type="domain" description="RNA polymerase Rpb7-like N-terminal" evidence="7">
    <location>
        <begin position="61"/>
        <end position="116"/>
    </location>
</feature>
<dbReference type="CDD" id="cd04330">
    <property type="entry name" value="RNAP_III_Rpc25_N"/>
    <property type="match status" value="1"/>
</dbReference>
<dbReference type="AlphaFoldDB" id="A0A420HTV8"/>
<evidence type="ECO:0000256" key="1">
    <source>
        <dbReference type="ARBA" id="ARBA00004123"/>
    </source>
</evidence>
<name>A0A420HTV8_9PEZI</name>
<evidence type="ECO:0000256" key="5">
    <source>
        <dbReference type="ARBA" id="ARBA00023242"/>
    </source>
</evidence>
<evidence type="ECO:0000313" key="10">
    <source>
        <dbReference type="Proteomes" id="UP000286134"/>
    </source>
</evidence>
<evidence type="ECO:0000256" key="3">
    <source>
        <dbReference type="ARBA" id="ARBA00022478"/>
    </source>
</evidence>
<dbReference type="FunFam" id="2.40.50.140:FF:000221">
    <property type="entry name" value="DNA-directed RNA polymerase III subunit"/>
    <property type="match status" value="1"/>
</dbReference>
<feature type="domain" description="RNA polymerase III subunit Rpc25" evidence="8">
    <location>
        <begin position="135"/>
        <end position="245"/>
    </location>
</feature>
<evidence type="ECO:0000259" key="7">
    <source>
        <dbReference type="Pfam" id="PF03876"/>
    </source>
</evidence>
<dbReference type="Proteomes" id="UP000286134">
    <property type="component" value="Unassembled WGS sequence"/>
</dbReference>
<gene>
    <name evidence="9" type="ORF">OnM2_047065</name>
</gene>
<evidence type="ECO:0000256" key="2">
    <source>
        <dbReference type="ARBA" id="ARBA00009307"/>
    </source>
</evidence>
<evidence type="ECO:0000256" key="4">
    <source>
        <dbReference type="ARBA" id="ARBA00023163"/>
    </source>
</evidence>
<dbReference type="STRING" id="212602.A0A420HTV8"/>
<keyword evidence="3 6" id="KW-0240">DNA-directed RNA polymerase</keyword>
<dbReference type="PANTHER" id="PTHR12709">
    <property type="entry name" value="DNA-DIRECTED RNA POLYMERASE II, III"/>
    <property type="match status" value="1"/>
</dbReference>
<comment type="similarity">
    <text evidence="2">Belongs to the eukaryotic RPB7/RPC8 RNA polymerase subunit family.</text>
</comment>
<dbReference type="Gene3D" id="2.40.50.140">
    <property type="entry name" value="Nucleic acid-binding proteins"/>
    <property type="match status" value="1"/>
</dbReference>
<organism evidence="9 10">
    <name type="scientific">Erysiphe neolycopersici</name>
    <dbReference type="NCBI Taxonomy" id="212602"/>
    <lineage>
        <taxon>Eukaryota</taxon>
        <taxon>Fungi</taxon>
        <taxon>Dikarya</taxon>
        <taxon>Ascomycota</taxon>
        <taxon>Pezizomycotina</taxon>
        <taxon>Leotiomycetes</taxon>
        <taxon>Erysiphales</taxon>
        <taxon>Erysiphaceae</taxon>
        <taxon>Erysiphe</taxon>
    </lineage>
</organism>
<sequence>MRSNYLNMLLRPGIFNAQSSGESTFQNILSHDFPKAISLDYSSSRCIIIQGSMFILTKFADLVQIVPEDFGKDAAQAIEDNINAKYANKVIQKIGLCICLYDLLMASEGLIGHGTGLVNVNVEFRLVVFRPFKNEVILGKISSSNLHGIRLRLPFFDEIFVPNDKLPTPCEFKHDEQIYVWQASPEFPLYFDKHETVRFRVESEIWTDQTPIGPKDKEDVEAIVTSPYVLHGSMQEAGLGPCLWWDEADEDDAQ</sequence>
<comment type="caution">
    <text evidence="9">The sequence shown here is derived from an EMBL/GenBank/DDBJ whole genome shotgun (WGS) entry which is preliminary data.</text>
</comment>
<keyword evidence="4 6" id="KW-0804">Transcription</keyword>
<dbReference type="InterPro" id="IPR013238">
    <property type="entry name" value="RNA_pol_III_Rbc25"/>
</dbReference>
<keyword evidence="10" id="KW-1185">Reference proteome</keyword>
<dbReference type="InterPro" id="IPR005576">
    <property type="entry name" value="Rpb7-like_N"/>
</dbReference>
<comment type="function">
    <text evidence="6">DNA-dependent RNA polymerase which catalyzes the transcription of DNA into RNA using the four ribonucleoside triphosphates as substrates.</text>
</comment>
<dbReference type="GO" id="GO:0006384">
    <property type="term" value="P:transcription initiation at RNA polymerase III promoter"/>
    <property type="evidence" value="ECO:0007669"/>
    <property type="project" value="TreeGrafter"/>
</dbReference>
<dbReference type="Gene3D" id="3.30.1490.120">
    <property type="entry name" value="RNA polymerase Rpb7-like, N-terminal domain"/>
    <property type="match status" value="1"/>
</dbReference>
<evidence type="ECO:0000259" key="8">
    <source>
        <dbReference type="Pfam" id="PF08292"/>
    </source>
</evidence>
<evidence type="ECO:0000313" key="9">
    <source>
        <dbReference type="EMBL" id="RKF60860.1"/>
    </source>
</evidence>
<evidence type="ECO:0000256" key="6">
    <source>
        <dbReference type="RuleBase" id="RU369086"/>
    </source>
</evidence>
<reference evidence="9 10" key="1">
    <citation type="journal article" date="2018" name="BMC Genomics">
        <title>Comparative genome analyses reveal sequence features reflecting distinct modes of host-adaptation between dicot and monocot powdery mildew.</title>
        <authorList>
            <person name="Wu Y."/>
            <person name="Ma X."/>
            <person name="Pan Z."/>
            <person name="Kale S.D."/>
            <person name="Song Y."/>
            <person name="King H."/>
            <person name="Zhang Q."/>
            <person name="Presley C."/>
            <person name="Deng X."/>
            <person name="Wei C.I."/>
            <person name="Xiao S."/>
        </authorList>
    </citation>
    <scope>NUCLEOTIDE SEQUENCE [LARGE SCALE GENOMIC DNA]</scope>
    <source>
        <strain evidence="9">UMSG2</strain>
    </source>
</reference>
<dbReference type="SUPFAM" id="SSF50249">
    <property type="entry name" value="Nucleic acid-binding proteins"/>
    <property type="match status" value="1"/>
</dbReference>
<dbReference type="InterPro" id="IPR036898">
    <property type="entry name" value="RNA_pol_Rpb7-like_N_sf"/>
</dbReference>
<dbReference type="InterPro" id="IPR045113">
    <property type="entry name" value="Rpb7-like"/>
</dbReference>
<accession>A0A420HTV8</accession>
<proteinExistence type="inferred from homology"/>
<dbReference type="GO" id="GO:0005666">
    <property type="term" value="C:RNA polymerase III complex"/>
    <property type="evidence" value="ECO:0007669"/>
    <property type="project" value="TreeGrafter"/>
</dbReference>
<dbReference type="FunFam" id="3.30.1490.120:FF:000001">
    <property type="entry name" value="DNA-directed RNA polymerase II subunit RPB7"/>
    <property type="match status" value="1"/>
</dbReference>
<protein>
    <recommendedName>
        <fullName evidence="6">DNA-directed RNA polymerase subunit</fullName>
    </recommendedName>
</protein>
<comment type="subcellular location">
    <subcellularLocation>
        <location evidence="1 6">Nucleus</location>
    </subcellularLocation>
</comment>
<keyword evidence="5 6" id="KW-0539">Nucleus</keyword>
<dbReference type="PANTHER" id="PTHR12709:SF1">
    <property type="entry name" value="DNA-DIRECTED RNA POLYMERASE III SUBUNIT RPC8"/>
    <property type="match status" value="1"/>
</dbReference>
<dbReference type="InterPro" id="IPR012340">
    <property type="entry name" value="NA-bd_OB-fold"/>
</dbReference>
<dbReference type="Pfam" id="PF08292">
    <property type="entry name" value="RNA_pol_Rbc25"/>
    <property type="match status" value="1"/>
</dbReference>
<dbReference type="OrthoDB" id="10256606at2759"/>
<dbReference type="Pfam" id="PF03876">
    <property type="entry name" value="SHS2_Rpb7-N"/>
    <property type="match status" value="1"/>
</dbReference>
<dbReference type="SUPFAM" id="SSF88798">
    <property type="entry name" value="N-terminal, heterodimerisation domain of RBP7 (RpoE)"/>
    <property type="match status" value="1"/>
</dbReference>